<dbReference type="GO" id="GO:0009432">
    <property type="term" value="P:SOS response"/>
    <property type="evidence" value="ECO:0007669"/>
    <property type="project" value="UniProtKB-KW"/>
</dbReference>
<dbReference type="STRING" id="1938817.SAMN06296008_11155"/>
<dbReference type="GO" id="GO:0006281">
    <property type="term" value="P:DNA repair"/>
    <property type="evidence" value="ECO:0007669"/>
    <property type="project" value="UniProtKB-KW"/>
</dbReference>
<evidence type="ECO:0000256" key="1">
    <source>
        <dbReference type="ARBA" id="ARBA00007484"/>
    </source>
</evidence>
<dbReference type="Gene3D" id="2.10.109.10">
    <property type="entry name" value="Umud Fragment, subunit A"/>
    <property type="match status" value="1"/>
</dbReference>
<dbReference type="RefSeq" id="WP_084284388.1">
    <property type="nucleotide sequence ID" value="NZ_FWXJ01000011.1"/>
</dbReference>
<dbReference type="EMBL" id="FWXJ01000011">
    <property type="protein sequence ID" value="SMC67016.1"/>
    <property type="molecule type" value="Genomic_DNA"/>
</dbReference>
<sequence>MPKTLKSELYPLFSCSISAGFPSPASDYIDQRLDLNQYLGMHSEATFFLRVQGDSMQGAGIFDGDLLIVDRSVQAKSGNVVIAVVDGEFTVKRLQRRGGITWLKAENPAYRPIEFKDGQELEIWGVVSHVVHKP</sequence>
<dbReference type="InterPro" id="IPR050077">
    <property type="entry name" value="LexA_repressor"/>
</dbReference>
<dbReference type="PANTHER" id="PTHR33516">
    <property type="entry name" value="LEXA REPRESSOR"/>
    <property type="match status" value="1"/>
</dbReference>
<dbReference type="GO" id="GO:0016787">
    <property type="term" value="F:hydrolase activity"/>
    <property type="evidence" value="ECO:0007669"/>
    <property type="project" value="UniProtKB-KW"/>
</dbReference>
<keyword evidence="2" id="KW-0227">DNA damage</keyword>
<reference evidence="9 10" key="1">
    <citation type="submission" date="2017-04" db="EMBL/GenBank/DDBJ databases">
        <authorList>
            <person name="Afonso C.L."/>
            <person name="Miller P.J."/>
            <person name="Scott M.A."/>
            <person name="Spackman E."/>
            <person name="Goraichik I."/>
            <person name="Dimitrov K.M."/>
            <person name="Suarez D.L."/>
            <person name="Swayne D.E."/>
        </authorList>
    </citation>
    <scope>NUCLEOTIDE SEQUENCE [LARGE SCALE GENOMIC DNA]</scope>
    <source>
        <strain evidence="9 10">VK13</strain>
    </source>
</reference>
<dbReference type="GO" id="GO:0003677">
    <property type="term" value="F:DNA binding"/>
    <property type="evidence" value="ECO:0007669"/>
    <property type="project" value="InterPro"/>
</dbReference>
<evidence type="ECO:0000259" key="8">
    <source>
        <dbReference type="Pfam" id="PF00717"/>
    </source>
</evidence>
<dbReference type="SUPFAM" id="SSF51306">
    <property type="entry name" value="LexA/Signal peptidase"/>
    <property type="match status" value="1"/>
</dbReference>
<protein>
    <submittedName>
        <fullName evidence="9">DNA polymerase V</fullName>
    </submittedName>
</protein>
<dbReference type="GO" id="GO:0006355">
    <property type="term" value="P:regulation of DNA-templated transcription"/>
    <property type="evidence" value="ECO:0007669"/>
    <property type="project" value="InterPro"/>
</dbReference>
<name>A0A1W2B267_9BURK</name>
<evidence type="ECO:0000256" key="2">
    <source>
        <dbReference type="ARBA" id="ARBA00022763"/>
    </source>
</evidence>
<dbReference type="InterPro" id="IPR039418">
    <property type="entry name" value="LexA-like"/>
</dbReference>
<comment type="similarity">
    <text evidence="1 7">Belongs to the peptidase S24 family.</text>
</comment>
<evidence type="ECO:0000256" key="5">
    <source>
        <dbReference type="ARBA" id="ARBA00023204"/>
    </source>
</evidence>
<evidence type="ECO:0000256" key="7">
    <source>
        <dbReference type="RuleBase" id="RU003991"/>
    </source>
</evidence>
<evidence type="ECO:0000313" key="9">
    <source>
        <dbReference type="EMBL" id="SMC67016.1"/>
    </source>
</evidence>
<dbReference type="PANTHER" id="PTHR33516:SF2">
    <property type="entry name" value="LEXA REPRESSOR-RELATED"/>
    <property type="match status" value="1"/>
</dbReference>
<dbReference type="OrthoDB" id="9802364at2"/>
<organism evidence="9 10">
    <name type="scientific">Polynucleobacter kasalickyi</name>
    <dbReference type="NCBI Taxonomy" id="1938817"/>
    <lineage>
        <taxon>Bacteria</taxon>
        <taxon>Pseudomonadati</taxon>
        <taxon>Pseudomonadota</taxon>
        <taxon>Betaproteobacteria</taxon>
        <taxon>Burkholderiales</taxon>
        <taxon>Burkholderiaceae</taxon>
        <taxon>Polynucleobacter</taxon>
    </lineage>
</organism>
<dbReference type="Proteomes" id="UP000192708">
    <property type="component" value="Unassembled WGS sequence"/>
</dbReference>
<accession>A0A1W2B267</accession>
<keyword evidence="3 7" id="KW-0378">Hydrolase</keyword>
<dbReference type="CDD" id="cd06529">
    <property type="entry name" value="S24_LexA-like"/>
    <property type="match status" value="1"/>
</dbReference>
<keyword evidence="4 7" id="KW-0068">Autocatalytic cleavage</keyword>
<evidence type="ECO:0000256" key="4">
    <source>
        <dbReference type="ARBA" id="ARBA00022813"/>
    </source>
</evidence>
<dbReference type="PRINTS" id="PR00726">
    <property type="entry name" value="LEXASERPTASE"/>
</dbReference>
<dbReference type="InterPro" id="IPR036286">
    <property type="entry name" value="LexA/Signal_pep-like_sf"/>
</dbReference>
<evidence type="ECO:0000256" key="3">
    <source>
        <dbReference type="ARBA" id="ARBA00022801"/>
    </source>
</evidence>
<keyword evidence="10" id="KW-1185">Reference proteome</keyword>
<dbReference type="AlphaFoldDB" id="A0A1W2B267"/>
<keyword evidence="5" id="KW-0234">DNA repair</keyword>
<evidence type="ECO:0000256" key="6">
    <source>
        <dbReference type="ARBA" id="ARBA00023236"/>
    </source>
</evidence>
<keyword evidence="6" id="KW-0742">SOS response</keyword>
<feature type="domain" description="Peptidase S24/S26A/S26B/S26C" evidence="8">
    <location>
        <begin position="11"/>
        <end position="127"/>
    </location>
</feature>
<dbReference type="InterPro" id="IPR006197">
    <property type="entry name" value="Peptidase_S24_LexA"/>
</dbReference>
<dbReference type="Pfam" id="PF00717">
    <property type="entry name" value="Peptidase_S24"/>
    <property type="match status" value="1"/>
</dbReference>
<dbReference type="InterPro" id="IPR015927">
    <property type="entry name" value="Peptidase_S24_S26A/B/C"/>
</dbReference>
<gene>
    <name evidence="9" type="ORF">SAMN06296008_11155</name>
</gene>
<dbReference type="NCBIfam" id="NF007621">
    <property type="entry name" value="PRK10276.1"/>
    <property type="match status" value="1"/>
</dbReference>
<proteinExistence type="inferred from homology"/>
<evidence type="ECO:0000313" key="10">
    <source>
        <dbReference type="Proteomes" id="UP000192708"/>
    </source>
</evidence>